<protein>
    <recommendedName>
        <fullName evidence="4">Regulatory protein YycH domain-containing protein</fullName>
    </recommendedName>
</protein>
<keyword evidence="3" id="KW-1185">Reference proteome</keyword>
<dbReference type="Gene3D" id="3.30.310.160">
    <property type="entry name" value="YycH protein, domain 2"/>
    <property type="match status" value="1"/>
</dbReference>
<evidence type="ECO:0000256" key="1">
    <source>
        <dbReference type="SAM" id="Phobius"/>
    </source>
</evidence>
<name>A0ABQ5JH08_9LACO</name>
<accession>A0ABQ5JH08</accession>
<feature type="transmembrane region" description="Helical" evidence="1">
    <location>
        <begin position="7"/>
        <end position="28"/>
    </location>
</feature>
<keyword evidence="1" id="KW-1133">Transmembrane helix</keyword>
<organism evidence="2 3">
    <name type="scientific">Ligilactobacillus pabuli</name>
    <dbReference type="NCBI Taxonomy" id="2886039"/>
    <lineage>
        <taxon>Bacteria</taxon>
        <taxon>Bacillati</taxon>
        <taxon>Bacillota</taxon>
        <taxon>Bacilli</taxon>
        <taxon>Lactobacillales</taxon>
        <taxon>Lactobacillaceae</taxon>
        <taxon>Ligilactobacillus</taxon>
    </lineage>
</organism>
<keyword evidence="1" id="KW-0472">Membrane</keyword>
<dbReference type="EMBL" id="BQXH01000006">
    <property type="protein sequence ID" value="GKS81148.1"/>
    <property type="molecule type" value="Genomic_DNA"/>
</dbReference>
<evidence type="ECO:0000313" key="3">
    <source>
        <dbReference type="Proteomes" id="UP001055149"/>
    </source>
</evidence>
<proteinExistence type="predicted"/>
<dbReference type="CDD" id="cd15787">
    <property type="entry name" value="YycH_N"/>
    <property type="match status" value="1"/>
</dbReference>
<evidence type="ECO:0000313" key="2">
    <source>
        <dbReference type="EMBL" id="GKS81148.1"/>
    </source>
</evidence>
<dbReference type="RefSeq" id="WP_244054915.1">
    <property type="nucleotide sequence ID" value="NZ_BQXH01000006.1"/>
</dbReference>
<evidence type="ECO:0008006" key="4">
    <source>
        <dbReference type="Google" id="ProtNLM"/>
    </source>
</evidence>
<gene>
    <name evidence="2" type="ORF">LPAF129_08340</name>
</gene>
<keyword evidence="1" id="KW-0812">Transmembrane</keyword>
<dbReference type="InterPro" id="IPR042274">
    <property type="entry name" value="YycH/YycI_2"/>
</dbReference>
<comment type="caution">
    <text evidence="2">The sequence shown here is derived from an EMBL/GenBank/DDBJ whole genome shotgun (WGS) entry which is preliminary data.</text>
</comment>
<dbReference type="Proteomes" id="UP001055149">
    <property type="component" value="Unassembled WGS sequence"/>
</dbReference>
<reference evidence="2" key="1">
    <citation type="journal article" date="2022" name="Int. J. Syst. Evol. Microbiol.">
        <title>A novel species of lactic acid bacteria, Ligilactobacillus pabuli sp. nov., isolated from alfalfa silage.</title>
        <authorList>
            <person name="Tohno M."/>
            <person name="Tanizawa Y."/>
            <person name="Sawada H."/>
            <person name="Sakamoto M."/>
            <person name="Ohkuma M."/>
            <person name="Kobayashi H."/>
        </authorList>
    </citation>
    <scope>NUCLEOTIDE SEQUENCE</scope>
    <source>
        <strain evidence="2">AF129</strain>
    </source>
</reference>
<sequence length="441" mass="50527">MKIKDSILHYTLTAAVTLNICLSALLWVNPTYLQNTTRNDTDTAKNKQGSADTAKSRISDVYQPTSITYNRNGQSLRQASLKLDLTENIRHDIQTWKIKRVSPVKRYAKKDYETFLQQEQMVLLAFPDEIAPGQLADMLTIPEKASTGRKFNRIAVRLTQKPKVYLLNDNNFQVTQLSLKNGQFKNLRSMVKSKDVTQTPVKIKYLNGRYISFYTNHVKVQQYSYLANKDNVNTFVTRLLGNTNSSVNSRKEDKETVYYDNSGQRLTVENETGLIHYSNYSHDTSDNETLSKDLTQGFAHLQETGRLLDDVRYDEYNSNEHQVIYRSYINAFPILADNNYGTYHIKLAGTTGERLDFSLYSLQIPVPAKQRTTDLPPTQQVWDQLVKSGISPAKMKSIRVGYRAEVNRSTKQVIDLIPTYFVLYNGSWVDSQKMLTGEISE</sequence>